<dbReference type="AlphaFoldDB" id="A6HDD1"/>
<dbReference type="EMBL" id="CH473948">
    <property type="protein sequence ID" value="EDM04036.1"/>
    <property type="molecule type" value="Genomic_DNA"/>
</dbReference>
<evidence type="ECO:0000313" key="3">
    <source>
        <dbReference type="Proteomes" id="UP000234681"/>
    </source>
</evidence>
<sequence>MTRDAELRCKQSFKSHSDVTQGNSHLLPRAGSGGTASGELSHLERENSRQLTGSLFCMHPDV</sequence>
<evidence type="ECO:0000256" key="1">
    <source>
        <dbReference type="SAM" id="MobiDB-lite"/>
    </source>
</evidence>
<feature type="compositionally biased region" description="Polar residues" evidence="1">
    <location>
        <begin position="12"/>
        <end position="24"/>
    </location>
</feature>
<evidence type="ECO:0000313" key="2">
    <source>
        <dbReference type="EMBL" id="EDM04036.1"/>
    </source>
</evidence>
<reference evidence="2 3" key="1">
    <citation type="submission" date="2005-07" db="EMBL/GenBank/DDBJ databases">
        <authorList>
            <person name="Mural R.J."/>
            <person name="Li P.W."/>
            <person name="Adams M.D."/>
            <person name="Amanatides P.G."/>
            <person name="Baden-Tillson H."/>
            <person name="Barnstead M."/>
            <person name="Chin S.H."/>
            <person name="Dew I."/>
            <person name="Evans C.A."/>
            <person name="Ferriera S."/>
            <person name="Flanigan M."/>
            <person name="Fosler C."/>
            <person name="Glodek A."/>
            <person name="Gu Z."/>
            <person name="Holt R.A."/>
            <person name="Jennings D."/>
            <person name="Kraft C.L."/>
            <person name="Lu F."/>
            <person name="Nguyen T."/>
            <person name="Nusskern D.R."/>
            <person name="Pfannkoch C.M."/>
            <person name="Sitter C."/>
            <person name="Sutton G.G."/>
            <person name="Venter J.C."/>
            <person name="Wang Z."/>
            <person name="Woodage T."/>
            <person name="Zheng X.H."/>
            <person name="Zhong F."/>
        </authorList>
    </citation>
    <scope>NUCLEOTIDE SEQUENCE [LARGE SCALE GENOMIC DNA]</scope>
    <source>
        <strain>BN</strain>
        <strain evidence="3">Sprague-Dawley</strain>
    </source>
</reference>
<name>A6HDD1_RAT</name>
<organism evidence="2 3">
    <name type="scientific">Rattus norvegicus</name>
    <name type="common">Rat</name>
    <dbReference type="NCBI Taxonomy" id="10116"/>
    <lineage>
        <taxon>Eukaryota</taxon>
        <taxon>Metazoa</taxon>
        <taxon>Chordata</taxon>
        <taxon>Craniata</taxon>
        <taxon>Vertebrata</taxon>
        <taxon>Euteleostomi</taxon>
        <taxon>Mammalia</taxon>
        <taxon>Eutheria</taxon>
        <taxon>Euarchontoglires</taxon>
        <taxon>Glires</taxon>
        <taxon>Rodentia</taxon>
        <taxon>Myomorpha</taxon>
        <taxon>Muroidea</taxon>
        <taxon>Muridae</taxon>
        <taxon>Murinae</taxon>
        <taxon>Rattus</taxon>
    </lineage>
</organism>
<protein>
    <submittedName>
        <fullName evidence="2">RCG34287</fullName>
    </submittedName>
</protein>
<accession>A6HDD1</accession>
<proteinExistence type="predicted"/>
<dbReference type="Proteomes" id="UP000234681">
    <property type="component" value="Chromosome 10"/>
</dbReference>
<gene>
    <name evidence="2" type="ORF">rCG_34287</name>
</gene>
<feature type="region of interest" description="Disordered" evidence="1">
    <location>
        <begin position="1"/>
        <end position="62"/>
    </location>
</feature>